<dbReference type="InterPro" id="IPR001680">
    <property type="entry name" value="WD40_rpt"/>
</dbReference>
<comment type="caution">
    <text evidence="5">The sequence shown here is derived from an EMBL/GenBank/DDBJ whole genome shotgun (WGS) entry which is preliminary data.</text>
</comment>
<name>A0A8T3C412_DENNO</name>
<gene>
    <name evidence="5" type="ORF">KFK09_002502</name>
</gene>
<feature type="chain" id="PRO_5035818137" evidence="4">
    <location>
        <begin position="26"/>
        <end position="433"/>
    </location>
</feature>
<dbReference type="OrthoDB" id="10261640at2759"/>
<dbReference type="PROSITE" id="PS50082">
    <property type="entry name" value="WD_REPEATS_2"/>
    <property type="match status" value="1"/>
</dbReference>
<dbReference type="InterPro" id="IPR015943">
    <property type="entry name" value="WD40/YVTN_repeat-like_dom_sf"/>
</dbReference>
<evidence type="ECO:0000256" key="4">
    <source>
        <dbReference type="SAM" id="SignalP"/>
    </source>
</evidence>
<accession>A0A8T3C412</accession>
<keyword evidence="4" id="KW-0732">Signal</keyword>
<evidence type="ECO:0000313" key="6">
    <source>
        <dbReference type="Proteomes" id="UP000829196"/>
    </source>
</evidence>
<dbReference type="InterPro" id="IPR036322">
    <property type="entry name" value="WD40_repeat_dom_sf"/>
</dbReference>
<evidence type="ECO:0000256" key="1">
    <source>
        <dbReference type="ARBA" id="ARBA00022574"/>
    </source>
</evidence>
<keyword evidence="2" id="KW-0677">Repeat</keyword>
<dbReference type="Gene3D" id="2.130.10.10">
    <property type="entry name" value="YVTN repeat-like/Quinoprotein amine dehydrogenase"/>
    <property type="match status" value="1"/>
</dbReference>
<dbReference type="Proteomes" id="UP000829196">
    <property type="component" value="Unassembled WGS sequence"/>
</dbReference>
<dbReference type="EMBL" id="JAGYWB010000003">
    <property type="protein sequence ID" value="KAI0526909.1"/>
    <property type="molecule type" value="Genomic_DNA"/>
</dbReference>
<organism evidence="5 6">
    <name type="scientific">Dendrobium nobile</name>
    <name type="common">Orchid</name>
    <dbReference type="NCBI Taxonomy" id="94219"/>
    <lineage>
        <taxon>Eukaryota</taxon>
        <taxon>Viridiplantae</taxon>
        <taxon>Streptophyta</taxon>
        <taxon>Embryophyta</taxon>
        <taxon>Tracheophyta</taxon>
        <taxon>Spermatophyta</taxon>
        <taxon>Magnoliopsida</taxon>
        <taxon>Liliopsida</taxon>
        <taxon>Asparagales</taxon>
        <taxon>Orchidaceae</taxon>
        <taxon>Epidendroideae</taxon>
        <taxon>Malaxideae</taxon>
        <taxon>Dendrobiinae</taxon>
        <taxon>Dendrobium</taxon>
    </lineage>
</organism>
<proteinExistence type="predicted"/>
<dbReference type="PROSITE" id="PS50294">
    <property type="entry name" value="WD_REPEATS_REGION"/>
    <property type="match status" value="1"/>
</dbReference>
<sequence length="433" mass="48912">MMRIFGSWFLCTIGWDPWFLGLGISFPLEGPGWKPGNFCCTFSCSISFAGTMMNAGYPSFSLDGLLQQPGVLMHYSFAGDLISFLSILRRDQQSFVWYKPLDWKFSSLSTIRMGHPYHTDGLKCLSITHDSTMALTGSKDSSVHMVNLVTDRVISSLVSHSDYVECFGVSPNSHWVTTRSLDQKLIIWDLEHSFPRCTCEHDVNNDFVSCICVHKSTVHRTSPLLILFKFCAFLFEYRSSTLLPKKVFKLFKSLYISVKISAAPRHIPRLGENRGAGPSHHATRACMVGVLRHRGRTKFHPTTLQEHVWGLQQYPYQNSSDSPHHATRACIGLSHLVVCIALGSLLPCYKSAYRWFPGPLQMSRMRFWNIIPLRSSVVGVGVEVEDRPHHATRACIGLTRLVVCFAPVSLLPCYKSAYRWFPGPLQRRGRGLS</sequence>
<protein>
    <submittedName>
        <fullName evidence="5">Uncharacterized protein</fullName>
    </submittedName>
</protein>
<evidence type="ECO:0000256" key="3">
    <source>
        <dbReference type="PROSITE-ProRule" id="PRU00221"/>
    </source>
</evidence>
<reference evidence="5" key="1">
    <citation type="journal article" date="2022" name="Front. Genet.">
        <title>Chromosome-Scale Assembly of the Dendrobium nobile Genome Provides Insights Into the Molecular Mechanism of the Biosynthesis of the Medicinal Active Ingredient of Dendrobium.</title>
        <authorList>
            <person name="Xu Q."/>
            <person name="Niu S.-C."/>
            <person name="Li K.-L."/>
            <person name="Zheng P.-J."/>
            <person name="Zhang X.-J."/>
            <person name="Jia Y."/>
            <person name="Liu Y."/>
            <person name="Niu Y.-X."/>
            <person name="Yu L.-H."/>
            <person name="Chen D.-F."/>
            <person name="Zhang G.-Q."/>
        </authorList>
    </citation>
    <scope>NUCLEOTIDE SEQUENCE</scope>
    <source>
        <tissue evidence="5">Leaf</tissue>
    </source>
</reference>
<dbReference type="AlphaFoldDB" id="A0A8T3C412"/>
<keyword evidence="1 3" id="KW-0853">WD repeat</keyword>
<dbReference type="SMR" id="A0A8T3C412"/>
<dbReference type="SUPFAM" id="SSF50978">
    <property type="entry name" value="WD40 repeat-like"/>
    <property type="match status" value="1"/>
</dbReference>
<feature type="repeat" description="WD" evidence="3">
    <location>
        <begin position="157"/>
        <end position="191"/>
    </location>
</feature>
<dbReference type="PANTHER" id="PTHR19857:SF8">
    <property type="entry name" value="ANGIO-ASSOCIATED MIGRATORY CELL PROTEIN"/>
    <property type="match status" value="1"/>
</dbReference>
<evidence type="ECO:0000256" key="2">
    <source>
        <dbReference type="ARBA" id="ARBA00022737"/>
    </source>
</evidence>
<evidence type="ECO:0000313" key="5">
    <source>
        <dbReference type="EMBL" id="KAI0526909.1"/>
    </source>
</evidence>
<dbReference type="SMART" id="SM00320">
    <property type="entry name" value="WD40"/>
    <property type="match status" value="2"/>
</dbReference>
<keyword evidence="6" id="KW-1185">Reference proteome</keyword>
<dbReference type="InterPro" id="IPR051179">
    <property type="entry name" value="WD_repeat_multifunction"/>
</dbReference>
<dbReference type="PANTHER" id="PTHR19857">
    <property type="entry name" value="MITOCHONDRIAL DIVISION PROTEIN 1-RELATED"/>
    <property type="match status" value="1"/>
</dbReference>
<feature type="signal peptide" evidence="4">
    <location>
        <begin position="1"/>
        <end position="25"/>
    </location>
</feature>